<protein>
    <submittedName>
        <fullName evidence="7">YbbM seven transmembrane helix protein</fullName>
    </submittedName>
</protein>
<evidence type="ECO:0000256" key="6">
    <source>
        <dbReference type="SAM" id="Phobius"/>
    </source>
</evidence>
<feature type="transmembrane region" description="Helical" evidence="6">
    <location>
        <begin position="60"/>
        <end position="77"/>
    </location>
</feature>
<evidence type="ECO:0000256" key="1">
    <source>
        <dbReference type="ARBA" id="ARBA00004141"/>
    </source>
</evidence>
<evidence type="ECO:0000256" key="3">
    <source>
        <dbReference type="ARBA" id="ARBA00022692"/>
    </source>
</evidence>
<dbReference type="PANTHER" id="PTHR30028:SF0">
    <property type="entry name" value="PROTEIN ALUMINUM SENSITIVE 3"/>
    <property type="match status" value="1"/>
</dbReference>
<dbReference type="STRING" id="1608583.BN1356_02321"/>
<evidence type="ECO:0000256" key="4">
    <source>
        <dbReference type="ARBA" id="ARBA00022989"/>
    </source>
</evidence>
<sequence length="258" mass="28322">MNSVDVSYWSLALALSLVFVAITISSKQKLGLTKDIIGSVIRTVIQLTVVGYLLYYIFDLNHVILTLAMVMIIIYNASRQANKRNPNGKKKFIQSFLAIFLATSLTLTVLVLSGAIKFIPSQLIPITGMIASNSMVAIGLSYREMNSLFRDQRQQVLEKLALGAPVNLAAASIVRQSIRTAMQPTINSAKTVGLVSLPGMMSGLIFAGVNPIFAIKYQIMVMFMLLSATSLGAVIAAYFSYRNYFNDRAQLDFEENAD</sequence>
<feature type="transmembrane region" description="Helical" evidence="6">
    <location>
        <begin position="6"/>
        <end position="24"/>
    </location>
</feature>
<evidence type="ECO:0000313" key="8">
    <source>
        <dbReference type="Proteomes" id="UP000198604"/>
    </source>
</evidence>
<evidence type="ECO:0000256" key="2">
    <source>
        <dbReference type="ARBA" id="ARBA00005268"/>
    </source>
</evidence>
<reference evidence="8" key="1">
    <citation type="submission" date="2015-03" db="EMBL/GenBank/DDBJ databases">
        <authorList>
            <person name="Urmite Genomes"/>
        </authorList>
    </citation>
    <scope>NUCLEOTIDE SEQUENCE [LARGE SCALE GENOMIC DNA]</scope>
    <source>
        <strain evidence="8">FF10</strain>
    </source>
</reference>
<feature type="transmembrane region" description="Helical" evidence="6">
    <location>
        <begin position="192"/>
        <end position="213"/>
    </location>
</feature>
<keyword evidence="4 6" id="KW-1133">Transmembrane helix</keyword>
<evidence type="ECO:0000256" key="5">
    <source>
        <dbReference type="ARBA" id="ARBA00023136"/>
    </source>
</evidence>
<organism evidence="7 8">
    <name type="scientific">Streptococcus varani</name>
    <dbReference type="NCBI Taxonomy" id="1608583"/>
    <lineage>
        <taxon>Bacteria</taxon>
        <taxon>Bacillati</taxon>
        <taxon>Bacillota</taxon>
        <taxon>Bacilli</taxon>
        <taxon>Lactobacillales</taxon>
        <taxon>Streptococcaceae</taxon>
        <taxon>Streptococcus</taxon>
    </lineage>
</organism>
<accession>A0A0E4H5C9</accession>
<dbReference type="Pfam" id="PF03649">
    <property type="entry name" value="UPF0014"/>
    <property type="match status" value="1"/>
</dbReference>
<dbReference type="Proteomes" id="UP000198604">
    <property type="component" value="Unassembled WGS sequence"/>
</dbReference>
<dbReference type="OrthoDB" id="9791807at2"/>
<feature type="transmembrane region" description="Helical" evidence="6">
    <location>
        <begin position="219"/>
        <end position="241"/>
    </location>
</feature>
<dbReference type="EMBL" id="CTEN01000006">
    <property type="protein sequence ID" value="CQR25976.1"/>
    <property type="molecule type" value="Genomic_DNA"/>
</dbReference>
<dbReference type="GO" id="GO:0005886">
    <property type="term" value="C:plasma membrane"/>
    <property type="evidence" value="ECO:0007669"/>
    <property type="project" value="TreeGrafter"/>
</dbReference>
<evidence type="ECO:0000313" key="7">
    <source>
        <dbReference type="EMBL" id="CQR25976.1"/>
    </source>
</evidence>
<comment type="subcellular location">
    <subcellularLocation>
        <location evidence="1">Membrane</location>
        <topology evidence="1">Multi-pass membrane protein</topology>
    </subcellularLocation>
</comment>
<name>A0A0E4H5C9_9STRE</name>
<proteinExistence type="inferred from homology"/>
<gene>
    <name evidence="7" type="ORF">BN1356_02321</name>
</gene>
<dbReference type="InterPro" id="IPR005226">
    <property type="entry name" value="UPF0014_fam"/>
</dbReference>
<keyword evidence="8" id="KW-1185">Reference proteome</keyword>
<comment type="similarity">
    <text evidence="2">Belongs to the UPF0014 family.</text>
</comment>
<dbReference type="AlphaFoldDB" id="A0A0E4H5C9"/>
<dbReference type="RefSeq" id="WP_093651480.1">
    <property type="nucleotide sequence ID" value="NZ_CTEN01000006.1"/>
</dbReference>
<keyword evidence="3 6" id="KW-0812">Transmembrane</keyword>
<feature type="transmembrane region" description="Helical" evidence="6">
    <location>
        <begin position="97"/>
        <end position="116"/>
    </location>
</feature>
<feature type="transmembrane region" description="Helical" evidence="6">
    <location>
        <begin position="122"/>
        <end position="142"/>
    </location>
</feature>
<keyword evidence="5 6" id="KW-0472">Membrane</keyword>
<dbReference type="PANTHER" id="PTHR30028">
    <property type="entry name" value="UPF0014 INNER MEMBRANE PROTEIN YBBM-RELATED"/>
    <property type="match status" value="1"/>
</dbReference>